<evidence type="ECO:0000256" key="2">
    <source>
        <dbReference type="ARBA" id="ARBA00022737"/>
    </source>
</evidence>
<dbReference type="PANTHER" id="PTHR47254:SF2">
    <property type="entry name" value="COVALENTLY-LINKED CELL WALL PROTEIN"/>
    <property type="match status" value="1"/>
</dbReference>
<dbReference type="GO" id="GO:0031505">
    <property type="term" value="P:fungal-type cell wall organization"/>
    <property type="evidence" value="ECO:0007669"/>
    <property type="project" value="UniProtKB-ARBA"/>
</dbReference>
<dbReference type="EMBL" id="PQXN01000189">
    <property type="protein sequence ID" value="TGO50190.1"/>
    <property type="molecule type" value="Genomic_DNA"/>
</dbReference>
<sequence>MKTTFVVVAGLASVAYAQVTALITPTASAPDGCATSYSGAFQISTVNVSSVAKRQQKRADCSSSLAVTLNDGVLKDQQDRTGYIASNTQFQFDGPPQTGAIYTGGWSVCSNGSLALGGSAVFYQYGEQCSQILIQTFACSSAAGSGVVGQSTDGQATATAIASLSSAAVSQISDGQPQGATSAAPISQVSDGQIQAPTSAGGAPITQISDGQVQGATSVAPSPTGAPVSQIPDGQIQGATSAAAISSAEISQNPDGQIQGATSAAAISSAVVSQIPDGQIQAPTSAAAPSAVVSQIPDGQIQAPTSAATLETSTSLAGPVISQISDGQIQAPTATPTNGTYSSTTSAPADFTGAANAYQISGSLAAAAIGLFAALL</sequence>
<dbReference type="GO" id="GO:0009277">
    <property type="term" value="C:fungal-type cell wall"/>
    <property type="evidence" value="ECO:0007669"/>
    <property type="project" value="TreeGrafter"/>
</dbReference>
<evidence type="ECO:0000256" key="4">
    <source>
        <dbReference type="SAM" id="SignalP"/>
    </source>
</evidence>
<proteinExistence type="predicted"/>
<feature type="compositionally biased region" description="Polar residues" evidence="3">
    <location>
        <begin position="174"/>
        <end position="198"/>
    </location>
</feature>
<feature type="chain" id="PRO_5021271105" description="Cell wall mannoprotein PIR1-like C-terminal domain-containing protein" evidence="4">
    <location>
        <begin position="18"/>
        <end position="376"/>
    </location>
</feature>
<evidence type="ECO:0000256" key="3">
    <source>
        <dbReference type="SAM" id="MobiDB-lite"/>
    </source>
</evidence>
<protein>
    <recommendedName>
        <fullName evidence="5">Cell wall mannoprotein PIR1-like C-terminal domain-containing protein</fullName>
    </recommendedName>
</protein>
<feature type="domain" description="Cell wall mannoprotein PIR1-like C-terminal" evidence="5">
    <location>
        <begin position="72"/>
        <end position="124"/>
    </location>
</feature>
<dbReference type="Pfam" id="PF00399">
    <property type="entry name" value="PIR"/>
    <property type="match status" value="5"/>
</dbReference>
<dbReference type="InterPro" id="IPR000420">
    <property type="entry name" value="Yeast_PIR_rpt"/>
</dbReference>
<comment type="caution">
    <text evidence="6">The sequence shown here is derived from an EMBL/GenBank/DDBJ whole genome shotgun (WGS) entry which is preliminary data.</text>
</comment>
<dbReference type="InterPro" id="IPR051153">
    <property type="entry name" value="Yeast_CWMannoprotein_PIR"/>
</dbReference>
<evidence type="ECO:0000313" key="7">
    <source>
        <dbReference type="Proteomes" id="UP000297527"/>
    </source>
</evidence>
<dbReference type="PANTHER" id="PTHR47254">
    <property type="entry name" value="CELL WALL MANNOPROTEIN CIS3-RELATED"/>
    <property type="match status" value="1"/>
</dbReference>
<dbReference type="Pfam" id="PF22799">
    <property type="entry name" value="PIR1-like_C"/>
    <property type="match status" value="1"/>
</dbReference>
<keyword evidence="7" id="KW-1185">Reference proteome</keyword>
<evidence type="ECO:0000313" key="6">
    <source>
        <dbReference type="EMBL" id="TGO50190.1"/>
    </source>
</evidence>
<evidence type="ECO:0000259" key="5">
    <source>
        <dbReference type="Pfam" id="PF22799"/>
    </source>
</evidence>
<dbReference type="AlphaFoldDB" id="A0A4Z1HU67"/>
<dbReference type="InterPro" id="IPR054508">
    <property type="entry name" value="PIR1-like_C"/>
</dbReference>
<reference evidence="6 7" key="1">
    <citation type="submission" date="2017-12" db="EMBL/GenBank/DDBJ databases">
        <title>Comparative genomics of Botrytis spp.</title>
        <authorList>
            <person name="Valero-Jimenez C.A."/>
            <person name="Tapia P."/>
            <person name="Veloso J."/>
            <person name="Silva-Moreno E."/>
            <person name="Staats M."/>
            <person name="Valdes J.H."/>
            <person name="Van Kan J.A.L."/>
        </authorList>
    </citation>
    <scope>NUCLEOTIDE SEQUENCE [LARGE SCALE GENOMIC DNA]</scope>
    <source>
        <strain evidence="6 7">MUCL11595</strain>
    </source>
</reference>
<keyword evidence="1 4" id="KW-0732">Signal</keyword>
<keyword evidence="2" id="KW-0677">Repeat</keyword>
<accession>A0A4Z1HU67</accession>
<feature type="compositionally biased region" description="Polar residues" evidence="3">
    <location>
        <begin position="206"/>
        <end position="221"/>
    </location>
</feature>
<dbReference type="OrthoDB" id="5415592at2759"/>
<gene>
    <name evidence="6" type="ORF">BCON_0189g00140</name>
</gene>
<evidence type="ECO:0000256" key="1">
    <source>
        <dbReference type="ARBA" id="ARBA00022729"/>
    </source>
</evidence>
<feature type="signal peptide" evidence="4">
    <location>
        <begin position="1"/>
        <end position="17"/>
    </location>
</feature>
<organism evidence="6 7">
    <name type="scientific">Botryotinia convoluta</name>
    <dbReference type="NCBI Taxonomy" id="54673"/>
    <lineage>
        <taxon>Eukaryota</taxon>
        <taxon>Fungi</taxon>
        <taxon>Dikarya</taxon>
        <taxon>Ascomycota</taxon>
        <taxon>Pezizomycotina</taxon>
        <taxon>Leotiomycetes</taxon>
        <taxon>Helotiales</taxon>
        <taxon>Sclerotiniaceae</taxon>
        <taxon>Botryotinia</taxon>
    </lineage>
</organism>
<feature type="region of interest" description="Disordered" evidence="3">
    <location>
        <begin position="173"/>
        <end position="237"/>
    </location>
</feature>
<dbReference type="Proteomes" id="UP000297527">
    <property type="component" value="Unassembled WGS sequence"/>
</dbReference>
<name>A0A4Z1HU67_9HELO</name>
<dbReference type="GO" id="GO:0005199">
    <property type="term" value="F:structural constituent of cell wall"/>
    <property type="evidence" value="ECO:0007669"/>
    <property type="project" value="InterPro"/>
</dbReference>
<dbReference type="PROSITE" id="PS50256">
    <property type="entry name" value="PIR_REPEAT_2"/>
    <property type="match status" value="7"/>
</dbReference>